<proteinExistence type="predicted"/>
<dbReference type="SUPFAM" id="SSF50249">
    <property type="entry name" value="Nucleic acid-binding proteins"/>
    <property type="match status" value="1"/>
</dbReference>
<dbReference type="eggNOG" id="COG3326">
    <property type="taxonomic scope" value="Bacteria"/>
</dbReference>
<protein>
    <submittedName>
        <fullName evidence="1">Membrane protein</fullName>
    </submittedName>
</protein>
<dbReference type="PROSITE" id="PS51857">
    <property type="entry name" value="CSD_2"/>
    <property type="match status" value="1"/>
</dbReference>
<dbReference type="STRING" id="190893.BA953_17845"/>
<accession>A0A1B1VF29</accession>
<dbReference type="EMBL" id="JXXR01000011">
    <property type="protein sequence ID" value="KJY73225.1"/>
    <property type="molecule type" value="Genomic_DNA"/>
</dbReference>
<reference evidence="1" key="1">
    <citation type="journal article" date="2015" name="BMC Genomics">
        <title>Genome mining reveals unlocked bioactive potential of marine Gram-negative bacteria.</title>
        <authorList>
            <person name="Machado H."/>
            <person name="Sonnenschein E.C."/>
            <person name="Melchiorsen J."/>
            <person name="Gram L."/>
        </authorList>
    </citation>
    <scope>NUCLEOTIDE SEQUENCE</scope>
    <source>
        <strain evidence="1">S2052</strain>
    </source>
</reference>
<evidence type="ECO:0000313" key="1">
    <source>
        <dbReference type="EMBL" id="KJY73225.1"/>
    </source>
</evidence>
<sequence length="200" mass="22754">MAIQGTISEWHDTKGYGYISVDDQEAQIKFHLCDLEAYGHPPRISERVQFRLAKDAQGGIRAVNVERQVVFNFSLSIAIWFFTTLVASVFLLDYPPLSFVLYIALSTIAYMVYALDKHALHTGGWRVPSLTFHVLNIVGGWPGALLAQSVLHHKYNDIGFKSLFWLTLFANFALFCWTLTEEGTVVMVEFLVEMQRLLSF</sequence>
<gene>
    <name evidence="1" type="ORF">TW71_10635</name>
</gene>
<comment type="caution">
    <text evidence="1">The sequence shown here is derived from an EMBL/GenBank/DDBJ whole genome shotgun (WGS) entry which is preliminary data.</text>
</comment>
<dbReference type="InterPro" id="IPR012340">
    <property type="entry name" value="NA-bd_OB-fold"/>
</dbReference>
<dbReference type="RefSeq" id="WP_019274425.1">
    <property type="nucleotide sequence ID" value="NZ_CP016557.1"/>
</dbReference>
<name>A0A1B1VF29_9VIBR</name>
<dbReference type="InterPro" id="IPR002059">
    <property type="entry name" value="CSP_DNA-bd"/>
</dbReference>
<dbReference type="AlphaFoldDB" id="A0A1B1VF29"/>
<dbReference type="InterPro" id="IPR010718">
    <property type="entry name" value="DUF1294"/>
</dbReference>
<organism evidence="1">
    <name type="scientific">Vibrio coralliilyticus</name>
    <dbReference type="NCBI Taxonomy" id="190893"/>
    <lineage>
        <taxon>Bacteria</taxon>
        <taxon>Pseudomonadati</taxon>
        <taxon>Pseudomonadota</taxon>
        <taxon>Gammaproteobacteria</taxon>
        <taxon>Vibrionales</taxon>
        <taxon>Vibrionaceae</taxon>
        <taxon>Vibrio</taxon>
    </lineage>
</organism>
<dbReference type="Gene3D" id="2.40.50.140">
    <property type="entry name" value="Nucleic acid-binding proteins"/>
    <property type="match status" value="1"/>
</dbReference>
<dbReference type="GO" id="GO:0003676">
    <property type="term" value="F:nucleic acid binding"/>
    <property type="evidence" value="ECO:0007669"/>
    <property type="project" value="InterPro"/>
</dbReference>
<dbReference type="Pfam" id="PF06961">
    <property type="entry name" value="DUF1294"/>
    <property type="match status" value="1"/>
</dbReference>